<name>A0ABX3KY17_9PAST</name>
<comment type="similarity">
    <text evidence="1">Belongs to the UPF0434 family.</text>
</comment>
<evidence type="ECO:0000313" key="2">
    <source>
        <dbReference type="EMBL" id="OOF70365.1"/>
    </source>
</evidence>
<proteinExistence type="inferred from homology"/>
<dbReference type="HAMAP" id="MF_01187">
    <property type="entry name" value="UPF0434"/>
    <property type="match status" value="1"/>
</dbReference>
<dbReference type="InterPro" id="IPR005651">
    <property type="entry name" value="Trm112-like"/>
</dbReference>
<dbReference type="EMBL" id="MLAA01000012">
    <property type="protein sequence ID" value="OOF70365.1"/>
    <property type="molecule type" value="Genomic_DNA"/>
</dbReference>
<dbReference type="Proteomes" id="UP000188820">
    <property type="component" value="Unassembled WGS sequence"/>
</dbReference>
<sequence>MNDKLTPKLLEIIACPNCLGRLQYDYPNQRLICRFENLAYPIENGVPRLLAEHAIKLDLK</sequence>
<dbReference type="Gene3D" id="2.20.25.10">
    <property type="match status" value="1"/>
</dbReference>
<keyword evidence="3" id="KW-1185">Reference proteome</keyword>
<gene>
    <name evidence="2" type="ORF">BKG89_03885</name>
</gene>
<evidence type="ECO:0000313" key="3">
    <source>
        <dbReference type="Proteomes" id="UP000188820"/>
    </source>
</evidence>
<dbReference type="RefSeq" id="WP_077462882.1">
    <property type="nucleotide sequence ID" value="NZ_MLAA01000012.1"/>
</dbReference>
<evidence type="ECO:0000256" key="1">
    <source>
        <dbReference type="HAMAP-Rule" id="MF_01187"/>
    </source>
</evidence>
<dbReference type="SUPFAM" id="SSF158997">
    <property type="entry name" value="Trm112p-like"/>
    <property type="match status" value="1"/>
</dbReference>
<accession>A0ABX3KY17</accession>
<comment type="caution">
    <text evidence="2">The sequence shown here is derived from an EMBL/GenBank/DDBJ whole genome shotgun (WGS) entry which is preliminary data.</text>
</comment>
<dbReference type="Pfam" id="PF03966">
    <property type="entry name" value="Trm112p"/>
    <property type="match status" value="1"/>
</dbReference>
<protein>
    <recommendedName>
        <fullName evidence="1">UPF0434 protein BKG89_03885</fullName>
    </recommendedName>
</protein>
<reference evidence="2 3" key="1">
    <citation type="submission" date="2016-10" db="EMBL/GenBank/DDBJ databases">
        <title>Rodentibacter gen. nov. and new species.</title>
        <authorList>
            <person name="Christensen H."/>
        </authorList>
    </citation>
    <scope>NUCLEOTIDE SEQUENCE [LARGE SCALE GENOMIC DNA]</scope>
    <source>
        <strain evidence="2 3">1998236014</strain>
    </source>
</reference>
<organism evidence="2 3">
    <name type="scientific">Rodentibacter caecimuris</name>
    <dbReference type="NCBI Taxonomy" id="1796644"/>
    <lineage>
        <taxon>Bacteria</taxon>
        <taxon>Pseudomonadati</taxon>
        <taxon>Pseudomonadota</taxon>
        <taxon>Gammaproteobacteria</taxon>
        <taxon>Pasteurellales</taxon>
        <taxon>Pasteurellaceae</taxon>
        <taxon>Rodentibacter</taxon>
    </lineage>
</organism>